<evidence type="ECO:0000259" key="3">
    <source>
        <dbReference type="SMART" id="SM00331"/>
    </source>
</evidence>
<comment type="caution">
    <text evidence="4">The sequence shown here is derived from an EMBL/GenBank/DDBJ whole genome shotgun (WGS) entry which is preliminary data.</text>
</comment>
<dbReference type="EMBL" id="LYXE01000165">
    <property type="protein sequence ID" value="PDV97104.1"/>
    <property type="molecule type" value="Genomic_DNA"/>
</dbReference>
<organism evidence="4 5">
    <name type="scientific">Candidatus Chloroploca asiatica</name>
    <dbReference type="NCBI Taxonomy" id="1506545"/>
    <lineage>
        <taxon>Bacteria</taxon>
        <taxon>Bacillati</taxon>
        <taxon>Chloroflexota</taxon>
        <taxon>Chloroflexia</taxon>
        <taxon>Chloroflexales</taxon>
        <taxon>Chloroflexineae</taxon>
        <taxon>Oscillochloridaceae</taxon>
        <taxon>Candidatus Chloroploca</taxon>
    </lineage>
</organism>
<dbReference type="Gene3D" id="3.30.450.40">
    <property type="match status" value="1"/>
</dbReference>
<reference evidence="4 5" key="1">
    <citation type="submission" date="2016-05" db="EMBL/GenBank/DDBJ databases">
        <authorList>
            <person name="Lavstsen T."/>
            <person name="Jespersen J.S."/>
        </authorList>
    </citation>
    <scope>NUCLEOTIDE SEQUENCE [LARGE SCALE GENOMIC DNA]</scope>
    <source>
        <strain evidence="4 5">B7-9</strain>
    </source>
</reference>
<dbReference type="Proteomes" id="UP000220922">
    <property type="component" value="Unassembled WGS sequence"/>
</dbReference>
<feature type="domain" description="PPM-type phosphatase" evidence="3">
    <location>
        <begin position="216"/>
        <end position="435"/>
    </location>
</feature>
<dbReference type="PANTHER" id="PTHR43156:SF2">
    <property type="entry name" value="STAGE II SPORULATION PROTEIN E"/>
    <property type="match status" value="1"/>
</dbReference>
<name>A0A2H3KH67_9CHLR</name>
<dbReference type="SMART" id="SM00331">
    <property type="entry name" value="PP2C_SIG"/>
    <property type="match status" value="1"/>
</dbReference>
<dbReference type="SUPFAM" id="SSF55781">
    <property type="entry name" value="GAF domain-like"/>
    <property type="match status" value="1"/>
</dbReference>
<proteinExistence type="predicted"/>
<dbReference type="InterPro" id="IPR001932">
    <property type="entry name" value="PPM-type_phosphatase-like_dom"/>
</dbReference>
<evidence type="ECO:0000256" key="2">
    <source>
        <dbReference type="SAM" id="MobiDB-lite"/>
    </source>
</evidence>
<keyword evidence="1" id="KW-0378">Hydrolase</keyword>
<evidence type="ECO:0000313" key="5">
    <source>
        <dbReference type="Proteomes" id="UP000220922"/>
    </source>
</evidence>
<protein>
    <recommendedName>
        <fullName evidence="3">PPM-type phosphatase domain-containing protein</fullName>
    </recommendedName>
</protein>
<accession>A0A2H3KH67</accession>
<dbReference type="Gene3D" id="3.60.40.10">
    <property type="entry name" value="PPM-type phosphatase domain"/>
    <property type="match status" value="1"/>
</dbReference>
<dbReference type="SUPFAM" id="SSF81606">
    <property type="entry name" value="PP2C-like"/>
    <property type="match status" value="1"/>
</dbReference>
<feature type="region of interest" description="Disordered" evidence="2">
    <location>
        <begin position="1"/>
        <end position="25"/>
    </location>
</feature>
<dbReference type="InterPro" id="IPR036457">
    <property type="entry name" value="PPM-type-like_dom_sf"/>
</dbReference>
<dbReference type="GO" id="GO:0016791">
    <property type="term" value="F:phosphatase activity"/>
    <property type="evidence" value="ECO:0007669"/>
    <property type="project" value="TreeGrafter"/>
</dbReference>
<feature type="compositionally biased region" description="Basic and acidic residues" evidence="2">
    <location>
        <begin position="1"/>
        <end position="10"/>
    </location>
</feature>
<keyword evidence="5" id="KW-1185">Reference proteome</keyword>
<dbReference type="InterPro" id="IPR052016">
    <property type="entry name" value="Bact_Sigma-Reg"/>
</dbReference>
<evidence type="ECO:0000313" key="4">
    <source>
        <dbReference type="EMBL" id="PDV97104.1"/>
    </source>
</evidence>
<dbReference type="RefSeq" id="WP_172451181.1">
    <property type="nucleotide sequence ID" value="NZ_LYXE01000165.1"/>
</dbReference>
<gene>
    <name evidence="4" type="ORF">A9Q02_19305</name>
</gene>
<dbReference type="InterPro" id="IPR029016">
    <property type="entry name" value="GAF-like_dom_sf"/>
</dbReference>
<dbReference type="AlphaFoldDB" id="A0A2H3KH67"/>
<dbReference type="PANTHER" id="PTHR43156">
    <property type="entry name" value="STAGE II SPORULATION PROTEIN E-RELATED"/>
    <property type="match status" value="1"/>
</dbReference>
<evidence type="ECO:0000256" key="1">
    <source>
        <dbReference type="ARBA" id="ARBA00022801"/>
    </source>
</evidence>
<dbReference type="Pfam" id="PF07228">
    <property type="entry name" value="SpoIIE"/>
    <property type="match status" value="1"/>
</dbReference>
<sequence length="442" mass="48154">MDTAQARDEATAGPNGQANREASLRDQLRQQKREIEELAGQLVETQDLLLAMYDLSQATRNHLGLGETLRHLANEATRLVCVEGAILCVGPTIVHHPTALIDDLSLFNHLEIVEQRGTDLILNTPQATLPTGITNLCFLPINLQGRLKATLVLINHEGNFTAPDLKLGRAIAEQAGAHIDHALLYQETLDQTRLQAEMDVARRVQLQLLPQARPDVPTLDIYADSRPALQVGGDFYDFVSEPERPLLLLLGDVAGKGVSAAMIMGLVRTATRSAARFMSDPTPARVLSRTNNDLYDDLTLLDSFITAFIAQYVPEQALMHYANAGHAPVIYRPPNGRAQLVESDGIPLGVLPMTLSEDYTLDFTAGALLVVTTDGFSEARDPKGIMFGYERLLELVDEFADQPAQVIAYGLYNAIDSFTAGQPQEDDQTLIIIKGLGKGGAS</sequence>